<dbReference type="GO" id="GO:0005524">
    <property type="term" value="F:ATP binding"/>
    <property type="evidence" value="ECO:0007669"/>
    <property type="project" value="UniProtKB-UniRule"/>
</dbReference>
<accession>A0A1I2Q6P1</accession>
<keyword evidence="4 9" id="KW-0067">ATP-binding</keyword>
<evidence type="ECO:0000259" key="10">
    <source>
        <dbReference type="PROSITE" id="PS51198"/>
    </source>
</evidence>
<dbReference type="InterPro" id="IPR027417">
    <property type="entry name" value="P-loop_NTPase"/>
</dbReference>
<protein>
    <recommendedName>
        <fullName evidence="7">DNA 3'-5' helicase</fullName>
        <ecNumber evidence="7">5.6.2.4</ecNumber>
    </recommendedName>
</protein>
<dbReference type="GO" id="GO:0016887">
    <property type="term" value="F:ATP hydrolysis activity"/>
    <property type="evidence" value="ECO:0007669"/>
    <property type="project" value="RHEA"/>
</dbReference>
<dbReference type="SUPFAM" id="SSF52540">
    <property type="entry name" value="P-loop containing nucleoside triphosphate hydrolases"/>
    <property type="match status" value="1"/>
</dbReference>
<keyword evidence="12" id="KW-1185">Reference proteome</keyword>
<evidence type="ECO:0000256" key="7">
    <source>
        <dbReference type="ARBA" id="ARBA00034808"/>
    </source>
</evidence>
<evidence type="ECO:0000313" key="12">
    <source>
        <dbReference type="Proteomes" id="UP000198623"/>
    </source>
</evidence>
<dbReference type="AlphaFoldDB" id="A0A1I2Q6P1"/>
<dbReference type="GO" id="GO:0043138">
    <property type="term" value="F:3'-5' DNA helicase activity"/>
    <property type="evidence" value="ECO:0007669"/>
    <property type="project" value="UniProtKB-EC"/>
</dbReference>
<evidence type="ECO:0000256" key="3">
    <source>
        <dbReference type="ARBA" id="ARBA00022806"/>
    </source>
</evidence>
<gene>
    <name evidence="11" type="ORF">SAMN05216175_104271</name>
</gene>
<proteinExistence type="predicted"/>
<reference evidence="12" key="1">
    <citation type="submission" date="2016-10" db="EMBL/GenBank/DDBJ databases">
        <authorList>
            <person name="Varghese N."/>
            <person name="Submissions S."/>
        </authorList>
    </citation>
    <scope>NUCLEOTIDE SEQUENCE [LARGE SCALE GENOMIC DNA]</scope>
    <source>
        <strain evidence="12">CGMCC 1.10971</strain>
    </source>
</reference>
<dbReference type="RefSeq" id="WP_090726672.1">
    <property type="nucleotide sequence ID" value="NZ_FOOU01000004.1"/>
</dbReference>
<dbReference type="InterPro" id="IPR014016">
    <property type="entry name" value="UvrD-like_ATP-bd"/>
</dbReference>
<dbReference type="STRING" id="1045558.SAMN05216175_104271"/>
<keyword evidence="5" id="KW-0413">Isomerase</keyword>
<evidence type="ECO:0000256" key="5">
    <source>
        <dbReference type="ARBA" id="ARBA00023235"/>
    </source>
</evidence>
<evidence type="ECO:0000256" key="6">
    <source>
        <dbReference type="ARBA" id="ARBA00034617"/>
    </source>
</evidence>
<dbReference type="InterPro" id="IPR000212">
    <property type="entry name" value="DNA_helicase_UvrD/REP"/>
</dbReference>
<comment type="catalytic activity">
    <reaction evidence="8">
        <text>ATP + H2O = ADP + phosphate + H(+)</text>
        <dbReference type="Rhea" id="RHEA:13065"/>
        <dbReference type="ChEBI" id="CHEBI:15377"/>
        <dbReference type="ChEBI" id="CHEBI:15378"/>
        <dbReference type="ChEBI" id="CHEBI:30616"/>
        <dbReference type="ChEBI" id="CHEBI:43474"/>
        <dbReference type="ChEBI" id="CHEBI:456216"/>
        <dbReference type="EC" id="5.6.2.4"/>
    </reaction>
</comment>
<dbReference type="Proteomes" id="UP000198623">
    <property type="component" value="Unassembled WGS sequence"/>
</dbReference>
<evidence type="ECO:0000256" key="4">
    <source>
        <dbReference type="ARBA" id="ARBA00022840"/>
    </source>
</evidence>
<dbReference type="Gene3D" id="3.40.50.300">
    <property type="entry name" value="P-loop containing nucleotide triphosphate hydrolases"/>
    <property type="match status" value="2"/>
</dbReference>
<feature type="domain" description="UvrD-like helicase ATP-binding" evidence="10">
    <location>
        <begin position="3"/>
        <end position="247"/>
    </location>
</feature>
<dbReference type="Pfam" id="PF13361">
    <property type="entry name" value="UvrD_C"/>
    <property type="match status" value="1"/>
</dbReference>
<keyword evidence="2 9" id="KW-0378">Hydrolase</keyword>
<dbReference type="EC" id="5.6.2.4" evidence="7"/>
<dbReference type="GO" id="GO:0003677">
    <property type="term" value="F:DNA binding"/>
    <property type="evidence" value="ECO:0007669"/>
    <property type="project" value="InterPro"/>
</dbReference>
<comment type="catalytic activity">
    <reaction evidence="6">
        <text>Couples ATP hydrolysis with the unwinding of duplex DNA by translocating in the 3'-5' direction.</text>
        <dbReference type="EC" id="5.6.2.4"/>
    </reaction>
</comment>
<evidence type="ECO:0000256" key="1">
    <source>
        <dbReference type="ARBA" id="ARBA00022741"/>
    </source>
</evidence>
<evidence type="ECO:0000256" key="2">
    <source>
        <dbReference type="ARBA" id="ARBA00022801"/>
    </source>
</evidence>
<dbReference type="PROSITE" id="PS51198">
    <property type="entry name" value="UVRD_HELICASE_ATP_BIND"/>
    <property type="match status" value="1"/>
</dbReference>
<sequence>MSTFNPTLQQQAAIDCEDSIVITACPGSGKTTVMKEKIRGITPNLSSHKGVIAITFTKKASEELKKRCKENAHDTKLSFFGTIDSFCLKELILPFLGRIWYGKPSDCKIVKELDSHQQLYLSGKYNSPTCDELSSDAGFKALYDAGILWMSSFAALSLFILNNSVSARRYIRARYSHVFIDEYQDSSQAQHELFIKIKELGLIATAVGDIDQSIYQFRGSQPEFLLALTEDNANFQHFELDLNHRCHPSIVNYASRVLDPGYKLIAHEDDIYVFRRLINGSLKNAAEHVSPWIDDWLEKNTINNASDVAILAKKEISLREFSTGLTHNHRLYTDSPLNDIGTECADVYSDLLLYKYGAIPTAQDVIEKYFFQLPARNMADIRRQLKGIRAEAILEAFIEKSNGLLELIGFDEFEEENDAVRLIWSKDTWVKLFKPIAKDEVQLMTLHKSKGLEFKIILHLDMEEWSFPHRIPGDNWDDINYPSLAEDTNLHYVGVTRAELCCILIRTSLRRNAQGNYGNSRPSYFLGLPQLEGLYQSIT</sequence>
<keyword evidence="3 9" id="KW-0347">Helicase</keyword>
<feature type="binding site" evidence="9">
    <location>
        <begin position="24"/>
        <end position="31"/>
    </location>
    <ligand>
        <name>ATP</name>
        <dbReference type="ChEBI" id="CHEBI:30616"/>
    </ligand>
</feature>
<dbReference type="Pfam" id="PF00580">
    <property type="entry name" value="UvrD-helicase"/>
    <property type="match status" value="2"/>
</dbReference>
<organism evidence="11 12">
    <name type="scientific">Neptunomonas qingdaonensis</name>
    <dbReference type="NCBI Taxonomy" id="1045558"/>
    <lineage>
        <taxon>Bacteria</taxon>
        <taxon>Pseudomonadati</taxon>
        <taxon>Pseudomonadota</taxon>
        <taxon>Gammaproteobacteria</taxon>
        <taxon>Oceanospirillales</taxon>
        <taxon>Oceanospirillaceae</taxon>
        <taxon>Neptunomonas</taxon>
    </lineage>
</organism>
<evidence type="ECO:0000313" key="11">
    <source>
        <dbReference type="EMBL" id="SFG24135.1"/>
    </source>
</evidence>
<dbReference type="InterPro" id="IPR014017">
    <property type="entry name" value="DNA_helicase_UvrD-like_C"/>
</dbReference>
<dbReference type="EMBL" id="FOOU01000004">
    <property type="protein sequence ID" value="SFG24135.1"/>
    <property type="molecule type" value="Genomic_DNA"/>
</dbReference>
<name>A0A1I2Q6P1_9GAMM</name>
<dbReference type="GO" id="GO:0000725">
    <property type="term" value="P:recombinational repair"/>
    <property type="evidence" value="ECO:0007669"/>
    <property type="project" value="TreeGrafter"/>
</dbReference>
<evidence type="ECO:0000256" key="8">
    <source>
        <dbReference type="ARBA" id="ARBA00048988"/>
    </source>
</evidence>
<dbReference type="OrthoDB" id="1100019at2"/>
<dbReference type="PANTHER" id="PTHR11070:SF67">
    <property type="entry name" value="DNA 3'-5' HELICASE"/>
    <property type="match status" value="1"/>
</dbReference>
<evidence type="ECO:0000256" key="9">
    <source>
        <dbReference type="PROSITE-ProRule" id="PRU00560"/>
    </source>
</evidence>
<dbReference type="PANTHER" id="PTHR11070">
    <property type="entry name" value="UVRD / RECB / PCRA DNA HELICASE FAMILY MEMBER"/>
    <property type="match status" value="1"/>
</dbReference>
<dbReference type="CDD" id="cd17932">
    <property type="entry name" value="DEXQc_UvrD"/>
    <property type="match status" value="1"/>
</dbReference>
<keyword evidence="1 9" id="KW-0547">Nucleotide-binding</keyword>